<dbReference type="InterPro" id="IPR002678">
    <property type="entry name" value="DUF34/NIF3"/>
</dbReference>
<dbReference type="InterPro" id="IPR036069">
    <property type="entry name" value="DUF34/NIF3_sf"/>
</dbReference>
<accession>A0ABW2Q122</accession>
<dbReference type="InterPro" id="IPR017221">
    <property type="entry name" value="DUF34/NIF3_bac"/>
</dbReference>
<dbReference type="RefSeq" id="WP_380965786.1">
    <property type="nucleotide sequence ID" value="NZ_JBHTCO010000011.1"/>
</dbReference>
<dbReference type="EMBL" id="JBHTCO010000011">
    <property type="protein sequence ID" value="MFC7393323.1"/>
    <property type="molecule type" value="Genomic_DNA"/>
</dbReference>
<reference evidence="6" key="1">
    <citation type="journal article" date="2019" name="Int. J. Syst. Evol. Microbiol.">
        <title>The Global Catalogue of Microorganisms (GCM) 10K type strain sequencing project: providing services to taxonomists for standard genome sequencing and annotation.</title>
        <authorList>
            <consortium name="The Broad Institute Genomics Platform"/>
            <consortium name="The Broad Institute Genome Sequencing Center for Infectious Disease"/>
            <person name="Wu L."/>
            <person name="Ma J."/>
        </authorList>
    </citation>
    <scope>NUCLEOTIDE SEQUENCE [LARGE SCALE GENOMIC DNA]</scope>
    <source>
        <strain evidence="6">CGMCC 1.16305</strain>
    </source>
</reference>
<keyword evidence="3 4" id="KW-0479">Metal-binding</keyword>
<protein>
    <recommendedName>
        <fullName evidence="2 4">GTP cyclohydrolase 1 type 2 homolog</fullName>
    </recommendedName>
</protein>
<sequence length="374" mass="41001">MGQFIHGQTLIQAFEDWVPKKLAFENDRIGLQIGTLNKKVKKVMVTLDILENVADEAIEKNVDLIFAHHAVIFRPLKDIRTDSGQGKIVSKLLQHDIAVYVAHTNLDVAEGGINDMLANKLGLKNCQILKPTYTEPLYKLSVFVPESHAGIVREAIGASGAGAIGNYSHCTFNIQGTGTFLPEEGTNPYIGKKGELEQVQEIRIETIVPEPLLKSTVNKMLASHPYEEVAYDIYSLNNQGKAFGLGRIGELTDSMTLKELAEHVKECFDLDGVRITGSPDTKVKKVAVSGGDGNSLIPFAKYKGADVIITGDVYYHTAHDAILHDLNVIDAGHHIEKVVKEGVSRFFKEVIQSSGYDGTIVIESSVNTNPFTFI</sequence>
<dbReference type="PANTHER" id="PTHR13799:SF14">
    <property type="entry name" value="GTP CYCLOHYDROLASE 1 TYPE 2 HOMOLOG"/>
    <property type="match status" value="1"/>
</dbReference>
<dbReference type="Gene3D" id="3.30.70.120">
    <property type="match status" value="1"/>
</dbReference>
<comment type="similarity">
    <text evidence="1 4">Belongs to the GTP cyclohydrolase I type 2/NIF3 family.</text>
</comment>
<dbReference type="PANTHER" id="PTHR13799">
    <property type="entry name" value="NGG1 INTERACTING FACTOR 3"/>
    <property type="match status" value="1"/>
</dbReference>
<organism evidence="5 6">
    <name type="scientific">Scopulibacillus cellulosilyticus</name>
    <dbReference type="NCBI Taxonomy" id="2665665"/>
    <lineage>
        <taxon>Bacteria</taxon>
        <taxon>Bacillati</taxon>
        <taxon>Bacillota</taxon>
        <taxon>Bacilli</taxon>
        <taxon>Bacillales</taxon>
        <taxon>Sporolactobacillaceae</taxon>
        <taxon>Scopulibacillus</taxon>
    </lineage>
</organism>
<dbReference type="Gene3D" id="3.40.1390.30">
    <property type="entry name" value="NIF3 (NGG1p interacting factor 3)-like"/>
    <property type="match status" value="1"/>
</dbReference>
<dbReference type="InterPro" id="IPR015867">
    <property type="entry name" value="N-reg_PII/ATP_PRibTrfase_C"/>
</dbReference>
<dbReference type="Pfam" id="PF01784">
    <property type="entry name" value="DUF34_NIF3"/>
    <property type="match status" value="1"/>
</dbReference>
<evidence type="ECO:0000256" key="3">
    <source>
        <dbReference type="ARBA" id="ARBA00022723"/>
    </source>
</evidence>
<dbReference type="PIRSF" id="PIRSF037489">
    <property type="entry name" value="UCP037489_NIF3_YqfO"/>
    <property type="match status" value="1"/>
</dbReference>
<name>A0ABW2Q122_9BACL</name>
<comment type="caution">
    <text evidence="5">The sequence shown here is derived from an EMBL/GenBank/DDBJ whole genome shotgun (WGS) entry which is preliminary data.</text>
</comment>
<evidence type="ECO:0000256" key="1">
    <source>
        <dbReference type="ARBA" id="ARBA00006964"/>
    </source>
</evidence>
<proteinExistence type="inferred from homology"/>
<evidence type="ECO:0000313" key="5">
    <source>
        <dbReference type="EMBL" id="MFC7393323.1"/>
    </source>
</evidence>
<dbReference type="SUPFAM" id="SSF102705">
    <property type="entry name" value="NIF3 (NGG1p interacting factor 3)-like"/>
    <property type="match status" value="1"/>
</dbReference>
<gene>
    <name evidence="5" type="ORF">ACFQRG_10130</name>
</gene>
<evidence type="ECO:0000256" key="4">
    <source>
        <dbReference type="PIRNR" id="PIRNR037489"/>
    </source>
</evidence>
<evidence type="ECO:0000313" key="6">
    <source>
        <dbReference type="Proteomes" id="UP001596505"/>
    </source>
</evidence>
<evidence type="ECO:0000256" key="2">
    <source>
        <dbReference type="ARBA" id="ARBA00022112"/>
    </source>
</evidence>
<dbReference type="Proteomes" id="UP001596505">
    <property type="component" value="Unassembled WGS sequence"/>
</dbReference>
<keyword evidence="6" id="KW-1185">Reference proteome</keyword>
<dbReference type="NCBIfam" id="TIGR00486">
    <property type="entry name" value="YbgI_SA1388"/>
    <property type="match status" value="1"/>
</dbReference>